<dbReference type="Pfam" id="PF08277">
    <property type="entry name" value="PAN_3"/>
    <property type="match status" value="1"/>
</dbReference>
<evidence type="ECO:0000313" key="4">
    <source>
        <dbReference type="Proteomes" id="UP000230233"/>
    </source>
</evidence>
<name>A0A2G5U2F2_9PELO</name>
<evidence type="ECO:0000256" key="1">
    <source>
        <dbReference type="SAM" id="SignalP"/>
    </source>
</evidence>
<dbReference type="InterPro" id="IPR016186">
    <property type="entry name" value="C-type_lectin-like/link_sf"/>
</dbReference>
<keyword evidence="1" id="KW-0732">Signal</keyword>
<accession>A0A2G5U2F2</accession>
<feature type="chain" id="PRO_5013566258" description="PAN-3 domain-containing protein" evidence="1">
    <location>
        <begin position="20"/>
        <end position="273"/>
    </location>
</feature>
<dbReference type="InterPro" id="IPR006583">
    <property type="entry name" value="PAN-3_domain"/>
</dbReference>
<dbReference type="EMBL" id="PDUG01000004">
    <property type="protein sequence ID" value="PIC33707.1"/>
    <property type="molecule type" value="Genomic_DNA"/>
</dbReference>
<dbReference type="PANTHER" id="PTHR47629">
    <property type="entry name" value="C-TYPE LECTIN-RELATED"/>
    <property type="match status" value="1"/>
</dbReference>
<dbReference type="Gene3D" id="3.10.100.10">
    <property type="entry name" value="Mannose-Binding Protein A, subunit A"/>
    <property type="match status" value="1"/>
</dbReference>
<evidence type="ECO:0000313" key="3">
    <source>
        <dbReference type="EMBL" id="PIC33707.1"/>
    </source>
</evidence>
<reference evidence="4" key="1">
    <citation type="submission" date="2017-10" db="EMBL/GenBank/DDBJ databases">
        <title>Rapid genome shrinkage in a self-fertile nematode reveals novel sperm competition proteins.</title>
        <authorList>
            <person name="Yin D."/>
            <person name="Schwarz E.M."/>
            <person name="Thomas C.G."/>
            <person name="Felde R.L."/>
            <person name="Korf I.F."/>
            <person name="Cutter A.D."/>
            <person name="Schartner C.M."/>
            <person name="Ralston E.J."/>
            <person name="Meyer B.J."/>
            <person name="Haag E.S."/>
        </authorList>
    </citation>
    <scope>NUCLEOTIDE SEQUENCE [LARGE SCALE GENOMIC DNA]</scope>
    <source>
        <strain evidence="4">JU1422</strain>
    </source>
</reference>
<evidence type="ECO:0000259" key="2">
    <source>
        <dbReference type="Pfam" id="PF08277"/>
    </source>
</evidence>
<dbReference type="InterPro" id="IPR016187">
    <property type="entry name" value="CTDL_fold"/>
</dbReference>
<dbReference type="AlphaFoldDB" id="A0A2G5U2F2"/>
<protein>
    <recommendedName>
        <fullName evidence="2">PAN-3 domain-containing protein</fullName>
    </recommendedName>
</protein>
<gene>
    <name evidence="3" type="primary">Cnig_chr_IV.g13589</name>
    <name evidence="3" type="ORF">B9Z55_013589</name>
</gene>
<comment type="caution">
    <text evidence="3">The sequence shown here is derived from an EMBL/GenBank/DDBJ whole genome shotgun (WGS) entry which is preliminary data.</text>
</comment>
<dbReference type="OrthoDB" id="5904232at2759"/>
<dbReference type="PANTHER" id="PTHR47629:SF4">
    <property type="entry name" value="PAN-3 DOMAIN-CONTAINING PROTEIN"/>
    <property type="match status" value="1"/>
</dbReference>
<organism evidence="3 4">
    <name type="scientific">Caenorhabditis nigoni</name>
    <dbReference type="NCBI Taxonomy" id="1611254"/>
    <lineage>
        <taxon>Eukaryota</taxon>
        <taxon>Metazoa</taxon>
        <taxon>Ecdysozoa</taxon>
        <taxon>Nematoda</taxon>
        <taxon>Chromadorea</taxon>
        <taxon>Rhabditida</taxon>
        <taxon>Rhabditina</taxon>
        <taxon>Rhabditomorpha</taxon>
        <taxon>Rhabditoidea</taxon>
        <taxon>Rhabditidae</taxon>
        <taxon>Peloderinae</taxon>
        <taxon>Caenorhabditis</taxon>
    </lineage>
</organism>
<dbReference type="STRING" id="1611254.A0A2G5U2F2"/>
<proteinExistence type="predicted"/>
<dbReference type="SUPFAM" id="SSF56436">
    <property type="entry name" value="C-type lectin-like"/>
    <property type="match status" value="1"/>
</dbReference>
<keyword evidence="4" id="KW-1185">Reference proteome</keyword>
<dbReference type="Proteomes" id="UP000230233">
    <property type="component" value="Chromosome IV"/>
</dbReference>
<feature type="signal peptide" evidence="1">
    <location>
        <begin position="1"/>
        <end position="19"/>
    </location>
</feature>
<sequence>MRSLLNFLCVAVCIYGFVGQEKPQMMLFQGSVNSTDQCIRTNITNTTFCTISCATNESCLLTVMKPSQCIHCNYGMVSSLTRGPSDTYISLKISDEFQYLIQDSPSFSWYFSIDISHLTELIIVNDVPLNQTEGQKLCKKEGDVLSGLETKDEHSFVNASAHGLMNSLQDSETPGWGVWISGTKKDECEKKNTTEPGPCEKMDGFDFEDKTLQEKNGYIWDQKEPNNLEFKQHCIYMMIGGKYVNRKGTLDDISCEPHSPFSLRAALCGKEAR</sequence>
<feature type="domain" description="PAN-3" evidence="2">
    <location>
        <begin position="25"/>
        <end position="82"/>
    </location>
</feature>